<dbReference type="EMBL" id="JAQFWQ010000074">
    <property type="protein sequence ID" value="MDA2813324.1"/>
    <property type="molecule type" value="Genomic_DNA"/>
</dbReference>
<gene>
    <name evidence="2" type="ORF">O4J56_21945</name>
</gene>
<dbReference type="Proteomes" id="UP001527866">
    <property type="component" value="Unassembled WGS sequence"/>
</dbReference>
<dbReference type="InterPro" id="IPR029039">
    <property type="entry name" value="Flavoprotein-like_sf"/>
</dbReference>
<protein>
    <submittedName>
        <fullName evidence="2">NAD(P)H-dependent oxidoreductase</fullName>
    </submittedName>
</protein>
<evidence type="ECO:0000313" key="3">
    <source>
        <dbReference type="Proteomes" id="UP001527866"/>
    </source>
</evidence>
<evidence type="ECO:0000313" key="2">
    <source>
        <dbReference type="EMBL" id="MDA2813324.1"/>
    </source>
</evidence>
<dbReference type="InterPro" id="IPR050712">
    <property type="entry name" value="NAD(P)H-dep_reductase"/>
</dbReference>
<dbReference type="RefSeq" id="WP_270688257.1">
    <property type="nucleotide sequence ID" value="NZ_JAQFWQ010000074.1"/>
</dbReference>
<evidence type="ECO:0000259" key="1">
    <source>
        <dbReference type="Pfam" id="PF03358"/>
    </source>
</evidence>
<reference evidence="2 3" key="1">
    <citation type="submission" date="2023-01" db="EMBL/GenBank/DDBJ databases">
        <title>Draft genome sequence of Nocardiopsis sp. RSe5-2 isolated from halophytes.</title>
        <authorList>
            <person name="Duangmal K."/>
            <person name="Chantavorakit T."/>
        </authorList>
    </citation>
    <scope>NUCLEOTIDE SEQUENCE [LARGE SCALE GENOMIC DNA]</scope>
    <source>
        <strain evidence="2 3">RSe5-2</strain>
    </source>
</reference>
<proteinExistence type="predicted"/>
<sequence length="196" mass="21094">MTDNDRLRVAVIIGSTRVGRFGPVPARWIAAHARGRGDLDVDMVDLADAGLPTVMGGDDESEPLPEPVAALGTRLAAADAFIVVTPVYNRGYPASLKNAVDWYFEEWSAKPVGFVSYGGAGGGLQAVEQLRNVFNEVHAHTVRSAVAFSDFPDRFDAQGRPTDAEGADAAAKELLDQLSWWALALKEARGRRPFTV</sequence>
<feature type="domain" description="NADPH-dependent FMN reductase-like" evidence="1">
    <location>
        <begin position="8"/>
        <end position="150"/>
    </location>
</feature>
<keyword evidence="3" id="KW-1185">Reference proteome</keyword>
<accession>A0ABT4U8P9</accession>
<dbReference type="Pfam" id="PF03358">
    <property type="entry name" value="FMN_red"/>
    <property type="match status" value="1"/>
</dbReference>
<name>A0ABT4U8P9_9ACTN</name>
<comment type="caution">
    <text evidence="2">The sequence shown here is derived from an EMBL/GenBank/DDBJ whole genome shotgun (WGS) entry which is preliminary data.</text>
</comment>
<organism evidence="2 3">
    <name type="scientific">Nocardiopsis endophytica</name>
    <dbReference type="NCBI Taxonomy" id="3018445"/>
    <lineage>
        <taxon>Bacteria</taxon>
        <taxon>Bacillati</taxon>
        <taxon>Actinomycetota</taxon>
        <taxon>Actinomycetes</taxon>
        <taxon>Streptosporangiales</taxon>
        <taxon>Nocardiopsidaceae</taxon>
        <taxon>Nocardiopsis</taxon>
    </lineage>
</organism>
<dbReference type="InterPro" id="IPR005025">
    <property type="entry name" value="FMN_Rdtase-like_dom"/>
</dbReference>
<dbReference type="PANTHER" id="PTHR30543">
    <property type="entry name" value="CHROMATE REDUCTASE"/>
    <property type="match status" value="1"/>
</dbReference>
<dbReference type="SUPFAM" id="SSF52218">
    <property type="entry name" value="Flavoproteins"/>
    <property type="match status" value="1"/>
</dbReference>
<dbReference type="PANTHER" id="PTHR30543:SF21">
    <property type="entry name" value="NAD(P)H-DEPENDENT FMN REDUCTASE LOT6"/>
    <property type="match status" value="1"/>
</dbReference>
<dbReference type="Gene3D" id="3.40.50.360">
    <property type="match status" value="1"/>
</dbReference>